<keyword evidence="7" id="KW-1185">Reference proteome</keyword>
<dbReference type="GO" id="GO:0016709">
    <property type="term" value="F:oxidoreductase activity, acting on paired donors, with incorporation or reduction of molecular oxygen, NAD(P)H as one donor, and incorporation of one atom of oxygen"/>
    <property type="evidence" value="ECO:0007669"/>
    <property type="project" value="UniProtKB-ARBA"/>
</dbReference>
<dbReference type="Pfam" id="PF01494">
    <property type="entry name" value="FAD_binding_3"/>
    <property type="match status" value="1"/>
</dbReference>
<dbReference type="Gene3D" id="3.50.50.60">
    <property type="entry name" value="FAD/NAD(P)-binding domain"/>
    <property type="match status" value="1"/>
</dbReference>
<sequence>MFEPIFCDLCHPLHHVLPNPPPSSNNDPALPILIAGAGCTGLFLSVLLSQYPIQQRIIIIDPYPPTPGSAKAMAHQPIIFPLFAAAGLMPDLAALGSFSKGLCFRTSVANGSKVIAGKQFGEGEKAQLLLPQWKFQRLLLEKVGLDEEGRARGDAGGDEGGRKVEARFGWRVMGFDEVDGRVDVMIENADGKRETVSACYLLGADGGKSQVRRLTGVPLVGETLQAQLVATDIRFDFHAHEFFDANFIIDPEDYGLIGRIDEEGLWRLSYGVAMDTSEEEVREKVHQKLEKMLPGGGKGVNGERMYELVSVAPYKMQQRAAETFWREGGRVGLLGDAAHLTNAYAGLGLGAGIADAGALAPVLARILLGQAEDPEKLLVSWAKERREKFVAVVDKPSRMAYARVKTKVDTEEEIDALLSRDPMMGALKKGLPMKPPSLLTVVEELAGW</sequence>
<dbReference type="PANTHER" id="PTHR43004:SF19">
    <property type="entry name" value="BINDING MONOOXYGENASE, PUTATIVE (JCVI)-RELATED"/>
    <property type="match status" value="1"/>
</dbReference>
<name>A0A9P9IKM3_9PLEO</name>
<evidence type="ECO:0000256" key="1">
    <source>
        <dbReference type="ARBA" id="ARBA00001974"/>
    </source>
</evidence>
<gene>
    <name evidence="6" type="ORF">B0J11DRAFT_550421</name>
</gene>
<evidence type="ECO:0000256" key="2">
    <source>
        <dbReference type="ARBA" id="ARBA00022630"/>
    </source>
</evidence>
<dbReference type="EMBL" id="JAGMWT010000007">
    <property type="protein sequence ID" value="KAH7125748.1"/>
    <property type="molecule type" value="Genomic_DNA"/>
</dbReference>
<proteinExistence type="predicted"/>
<accession>A0A9P9IKM3</accession>
<feature type="domain" description="FAD-binding" evidence="5">
    <location>
        <begin position="31"/>
        <end position="394"/>
    </location>
</feature>
<dbReference type="GO" id="GO:0071949">
    <property type="term" value="F:FAD binding"/>
    <property type="evidence" value="ECO:0007669"/>
    <property type="project" value="InterPro"/>
</dbReference>
<keyword evidence="3" id="KW-0274">FAD</keyword>
<dbReference type="InterPro" id="IPR050641">
    <property type="entry name" value="RIFMO-like"/>
</dbReference>
<keyword evidence="4" id="KW-0560">Oxidoreductase</keyword>
<dbReference type="Proteomes" id="UP000700596">
    <property type="component" value="Unassembled WGS sequence"/>
</dbReference>
<dbReference type="Gene3D" id="3.30.9.10">
    <property type="entry name" value="D-Amino Acid Oxidase, subunit A, domain 2"/>
    <property type="match status" value="1"/>
</dbReference>
<dbReference type="OrthoDB" id="10016252at2759"/>
<dbReference type="PANTHER" id="PTHR43004">
    <property type="entry name" value="TRK SYSTEM POTASSIUM UPTAKE PROTEIN"/>
    <property type="match status" value="1"/>
</dbReference>
<evidence type="ECO:0000256" key="3">
    <source>
        <dbReference type="ARBA" id="ARBA00022827"/>
    </source>
</evidence>
<evidence type="ECO:0000313" key="6">
    <source>
        <dbReference type="EMBL" id="KAH7125748.1"/>
    </source>
</evidence>
<evidence type="ECO:0000256" key="4">
    <source>
        <dbReference type="ARBA" id="ARBA00023002"/>
    </source>
</evidence>
<dbReference type="PRINTS" id="PR00420">
    <property type="entry name" value="RNGMNOXGNASE"/>
</dbReference>
<dbReference type="InterPro" id="IPR002938">
    <property type="entry name" value="FAD-bd"/>
</dbReference>
<dbReference type="AlphaFoldDB" id="A0A9P9IKM3"/>
<keyword evidence="2" id="KW-0285">Flavoprotein</keyword>
<evidence type="ECO:0000313" key="7">
    <source>
        <dbReference type="Proteomes" id="UP000700596"/>
    </source>
</evidence>
<comment type="caution">
    <text evidence="6">The sequence shown here is derived from an EMBL/GenBank/DDBJ whole genome shotgun (WGS) entry which is preliminary data.</text>
</comment>
<protein>
    <recommendedName>
        <fullName evidence="5">FAD-binding domain-containing protein</fullName>
    </recommendedName>
</protein>
<dbReference type="InterPro" id="IPR036188">
    <property type="entry name" value="FAD/NAD-bd_sf"/>
</dbReference>
<organism evidence="6 7">
    <name type="scientific">Dendryphion nanum</name>
    <dbReference type="NCBI Taxonomy" id="256645"/>
    <lineage>
        <taxon>Eukaryota</taxon>
        <taxon>Fungi</taxon>
        <taxon>Dikarya</taxon>
        <taxon>Ascomycota</taxon>
        <taxon>Pezizomycotina</taxon>
        <taxon>Dothideomycetes</taxon>
        <taxon>Pleosporomycetidae</taxon>
        <taxon>Pleosporales</taxon>
        <taxon>Torulaceae</taxon>
        <taxon>Dendryphion</taxon>
    </lineage>
</organism>
<reference evidence="6" key="1">
    <citation type="journal article" date="2021" name="Nat. Commun.">
        <title>Genetic determinants of endophytism in the Arabidopsis root mycobiome.</title>
        <authorList>
            <person name="Mesny F."/>
            <person name="Miyauchi S."/>
            <person name="Thiergart T."/>
            <person name="Pickel B."/>
            <person name="Atanasova L."/>
            <person name="Karlsson M."/>
            <person name="Huettel B."/>
            <person name="Barry K.W."/>
            <person name="Haridas S."/>
            <person name="Chen C."/>
            <person name="Bauer D."/>
            <person name="Andreopoulos W."/>
            <person name="Pangilinan J."/>
            <person name="LaButti K."/>
            <person name="Riley R."/>
            <person name="Lipzen A."/>
            <person name="Clum A."/>
            <person name="Drula E."/>
            <person name="Henrissat B."/>
            <person name="Kohler A."/>
            <person name="Grigoriev I.V."/>
            <person name="Martin F.M."/>
            <person name="Hacquard S."/>
        </authorList>
    </citation>
    <scope>NUCLEOTIDE SEQUENCE</scope>
    <source>
        <strain evidence="6">MPI-CAGE-CH-0243</strain>
    </source>
</reference>
<comment type="cofactor">
    <cofactor evidence="1">
        <name>FAD</name>
        <dbReference type="ChEBI" id="CHEBI:57692"/>
    </cofactor>
</comment>
<dbReference type="SUPFAM" id="SSF51905">
    <property type="entry name" value="FAD/NAD(P)-binding domain"/>
    <property type="match status" value="1"/>
</dbReference>
<evidence type="ECO:0000259" key="5">
    <source>
        <dbReference type="Pfam" id="PF01494"/>
    </source>
</evidence>